<gene>
    <name evidence="2" type="ORF">FHS16_001066</name>
</gene>
<dbReference type="GO" id="GO:0003955">
    <property type="term" value="F:NAD(P)H dehydrogenase (quinone) activity"/>
    <property type="evidence" value="ECO:0007669"/>
    <property type="project" value="UniProtKB-EC"/>
</dbReference>
<evidence type="ECO:0000313" key="2">
    <source>
        <dbReference type="EMBL" id="MBB3151032.1"/>
    </source>
</evidence>
<dbReference type="RefSeq" id="WP_183559540.1">
    <property type="nucleotide sequence ID" value="NZ_CBCSLB010000009.1"/>
</dbReference>
<dbReference type="PANTHER" id="PTHR47129">
    <property type="entry name" value="QUINONE OXIDOREDUCTASE 2"/>
    <property type="match status" value="1"/>
</dbReference>
<organism evidence="2 3">
    <name type="scientific">Paenibacillus endophyticus</name>
    <dbReference type="NCBI Taxonomy" id="1294268"/>
    <lineage>
        <taxon>Bacteria</taxon>
        <taxon>Bacillati</taxon>
        <taxon>Bacillota</taxon>
        <taxon>Bacilli</taxon>
        <taxon>Bacillales</taxon>
        <taxon>Paenibacillaceae</taxon>
        <taxon>Paenibacillus</taxon>
    </lineage>
</organism>
<dbReference type="InterPro" id="IPR052718">
    <property type="entry name" value="NmrA-type_oxidoreductase"/>
</dbReference>
<dbReference type="AlphaFoldDB" id="A0A7W5G9J5"/>
<dbReference type="InterPro" id="IPR008030">
    <property type="entry name" value="NmrA-like"/>
</dbReference>
<dbReference type="EMBL" id="JACHXW010000002">
    <property type="protein sequence ID" value="MBB3151032.1"/>
    <property type="molecule type" value="Genomic_DNA"/>
</dbReference>
<comment type="caution">
    <text evidence="2">The sequence shown here is derived from an EMBL/GenBank/DDBJ whole genome shotgun (WGS) entry which is preliminary data.</text>
</comment>
<feature type="domain" description="NmrA-like" evidence="1">
    <location>
        <begin position="3"/>
        <end position="260"/>
    </location>
</feature>
<dbReference type="CDD" id="cd05269">
    <property type="entry name" value="TMR_SDR_a"/>
    <property type="match status" value="1"/>
</dbReference>
<dbReference type="InterPro" id="IPR036291">
    <property type="entry name" value="NAD(P)-bd_dom_sf"/>
</dbReference>
<keyword evidence="2" id="KW-0560">Oxidoreductase</keyword>
<evidence type="ECO:0000313" key="3">
    <source>
        <dbReference type="Proteomes" id="UP000518605"/>
    </source>
</evidence>
<dbReference type="PANTHER" id="PTHR47129:SF1">
    <property type="entry name" value="NMRA-LIKE DOMAIN-CONTAINING PROTEIN"/>
    <property type="match status" value="1"/>
</dbReference>
<dbReference type="Gene3D" id="3.90.25.10">
    <property type="entry name" value="UDP-galactose 4-epimerase, domain 1"/>
    <property type="match status" value="1"/>
</dbReference>
<dbReference type="EC" id="1.6.5.2" evidence="2"/>
<dbReference type="Gene3D" id="3.40.50.720">
    <property type="entry name" value="NAD(P)-binding Rossmann-like Domain"/>
    <property type="match status" value="1"/>
</dbReference>
<evidence type="ECO:0000259" key="1">
    <source>
        <dbReference type="Pfam" id="PF05368"/>
    </source>
</evidence>
<protein>
    <submittedName>
        <fullName evidence="2">NAD(P)H dehydrogenase (Quinone)</fullName>
        <ecNumber evidence="2">1.6.5.2</ecNumber>
    </submittedName>
</protein>
<dbReference type="SUPFAM" id="SSF51735">
    <property type="entry name" value="NAD(P)-binding Rossmann-fold domains"/>
    <property type="match status" value="1"/>
</dbReference>
<sequence length="290" mass="30855">MSIIITGATGQLGGLVIKHLLARQVPASRIIAVARNVEKASALAELGVEVRYGDYNDRQSLEKAFAGASKLLFVPSPDAHDETLRILQHANVAKAAKDARVGHIAYYGYAFAETSKLSLAATHLLTEGILRTTGIPFTFLRNPLYTDVFVSPQSVGAAVQFGALVANAGAGRVHTASRDDLALAGAVVLTEEGHENQIYNLATDTTWSFEELAAIIAEVSGKQVVYNPISFDEQKALLLQAGLPEGVAIMVAAINQSVAEGETSQTSDDLRELVGTFTPLEDIVRQSLQA</sequence>
<name>A0A7W5G9J5_9BACL</name>
<dbReference type="Pfam" id="PF05368">
    <property type="entry name" value="NmrA"/>
    <property type="match status" value="1"/>
</dbReference>
<dbReference type="Proteomes" id="UP000518605">
    <property type="component" value="Unassembled WGS sequence"/>
</dbReference>
<accession>A0A7W5G9J5</accession>
<proteinExistence type="predicted"/>
<keyword evidence="3" id="KW-1185">Reference proteome</keyword>
<reference evidence="2 3" key="1">
    <citation type="submission" date="2020-08" db="EMBL/GenBank/DDBJ databases">
        <title>Genomic Encyclopedia of Type Strains, Phase III (KMG-III): the genomes of soil and plant-associated and newly described type strains.</title>
        <authorList>
            <person name="Whitman W."/>
        </authorList>
    </citation>
    <scope>NUCLEOTIDE SEQUENCE [LARGE SCALE GENOMIC DNA]</scope>
    <source>
        <strain evidence="2 3">CECT 8234</strain>
    </source>
</reference>